<dbReference type="AlphaFoldDB" id="A0AAV5B3H9"/>
<keyword evidence="7" id="KW-0645">Protease</keyword>
<dbReference type="Gene3D" id="2.10.109.10">
    <property type="entry name" value="Umud Fragment, subunit A"/>
    <property type="match status" value="1"/>
</dbReference>
<evidence type="ECO:0000256" key="5">
    <source>
        <dbReference type="ARBA" id="ARBA00022801"/>
    </source>
</evidence>
<evidence type="ECO:0000256" key="4">
    <source>
        <dbReference type="ARBA" id="ARBA00013208"/>
    </source>
</evidence>
<dbReference type="RefSeq" id="WP_135977313.1">
    <property type="nucleotide sequence ID" value="NZ_BQKC01000001.1"/>
</dbReference>
<dbReference type="InterPro" id="IPR019758">
    <property type="entry name" value="Pept_S26A_signal_pept_1_CS"/>
</dbReference>
<evidence type="ECO:0000256" key="2">
    <source>
        <dbReference type="ARBA" id="ARBA00004401"/>
    </source>
</evidence>
<dbReference type="EMBL" id="BQKC01000001">
    <property type="protein sequence ID" value="GJM55393.1"/>
    <property type="molecule type" value="Genomic_DNA"/>
</dbReference>
<evidence type="ECO:0000313" key="10">
    <source>
        <dbReference type="Proteomes" id="UP001055025"/>
    </source>
</evidence>
<feature type="transmembrane region" description="Helical" evidence="7">
    <location>
        <begin position="21"/>
        <end position="39"/>
    </location>
</feature>
<dbReference type="InterPro" id="IPR000223">
    <property type="entry name" value="Pept_S26A_signal_pept_1"/>
</dbReference>
<dbReference type="PANTHER" id="PTHR43390">
    <property type="entry name" value="SIGNAL PEPTIDASE I"/>
    <property type="match status" value="1"/>
</dbReference>
<proteinExistence type="inferred from homology"/>
<dbReference type="InterPro" id="IPR019757">
    <property type="entry name" value="Pept_S26A_signal_pept_1_Lys-AS"/>
</dbReference>
<keyword evidence="7" id="KW-1133">Transmembrane helix</keyword>
<reference evidence="9" key="1">
    <citation type="journal article" date="2022" name="Int. J. Syst. Evol. Microbiol.">
        <title>Granulimonas faecalis gen. nov., sp. nov., and Leptogranulimonas caecicola gen. nov., sp. nov., novel lactate-producing Atopobiaceae bacteria isolated from mouse intestines, and an emended description of the family Atopobiaceae.</title>
        <authorList>
            <person name="Morinaga K."/>
            <person name="Kusada H."/>
            <person name="Sakamoto S."/>
            <person name="Murakami T."/>
            <person name="Toyoda A."/>
            <person name="Mori H."/>
            <person name="Meng X.Y."/>
            <person name="Takashino M."/>
            <person name="Murotomi K."/>
            <person name="Tamaki H."/>
        </authorList>
    </citation>
    <scope>NUCLEOTIDE SEQUENCE</scope>
    <source>
        <strain evidence="9">OPF53</strain>
    </source>
</reference>
<comment type="catalytic activity">
    <reaction evidence="1 7">
        <text>Cleavage of hydrophobic, N-terminal signal or leader sequences from secreted and periplasmic proteins.</text>
        <dbReference type="EC" id="3.4.21.89"/>
    </reaction>
</comment>
<keyword evidence="7" id="KW-0812">Transmembrane</keyword>
<evidence type="ECO:0000256" key="3">
    <source>
        <dbReference type="ARBA" id="ARBA00009370"/>
    </source>
</evidence>
<feature type="domain" description="Peptidase S26" evidence="8">
    <location>
        <begin position="19"/>
        <end position="185"/>
    </location>
</feature>
<accession>A0AAV5B3H9</accession>
<dbReference type="Pfam" id="PF10502">
    <property type="entry name" value="Peptidase_S26"/>
    <property type="match status" value="1"/>
</dbReference>
<evidence type="ECO:0000259" key="8">
    <source>
        <dbReference type="Pfam" id="PF10502"/>
    </source>
</evidence>
<dbReference type="PRINTS" id="PR00727">
    <property type="entry name" value="LEADERPTASE"/>
</dbReference>
<comment type="subcellular location">
    <subcellularLocation>
        <location evidence="2">Cell membrane</location>
        <topology evidence="2">Single-pass type II membrane protein</topology>
    </subcellularLocation>
    <subcellularLocation>
        <location evidence="7">Membrane</location>
        <topology evidence="7">Single-pass type II membrane protein</topology>
    </subcellularLocation>
</comment>
<evidence type="ECO:0000256" key="1">
    <source>
        <dbReference type="ARBA" id="ARBA00000677"/>
    </source>
</evidence>
<dbReference type="PROSITE" id="PS00761">
    <property type="entry name" value="SPASE_I_3"/>
    <property type="match status" value="1"/>
</dbReference>
<dbReference type="GO" id="GO:0006465">
    <property type="term" value="P:signal peptide processing"/>
    <property type="evidence" value="ECO:0007669"/>
    <property type="project" value="InterPro"/>
</dbReference>
<gene>
    <name evidence="9" type="ORF">ATOP_10480</name>
</gene>
<dbReference type="Proteomes" id="UP001055025">
    <property type="component" value="Unassembled WGS sequence"/>
</dbReference>
<dbReference type="EC" id="3.4.21.89" evidence="4 7"/>
<keyword evidence="10" id="KW-1185">Reference proteome</keyword>
<comment type="similarity">
    <text evidence="3 7">Belongs to the peptidase S26 family.</text>
</comment>
<organism evidence="9 10">
    <name type="scientific">Granulimonas faecalis</name>
    <dbReference type="NCBI Taxonomy" id="2894155"/>
    <lineage>
        <taxon>Bacteria</taxon>
        <taxon>Bacillati</taxon>
        <taxon>Actinomycetota</taxon>
        <taxon>Coriobacteriia</taxon>
        <taxon>Coriobacteriales</taxon>
        <taxon>Kribbibacteriaceae</taxon>
        <taxon>Granulimonas</taxon>
    </lineage>
</organism>
<evidence type="ECO:0000256" key="6">
    <source>
        <dbReference type="PIRSR" id="PIRSR600223-1"/>
    </source>
</evidence>
<dbReference type="GO" id="GO:0009003">
    <property type="term" value="F:signal peptidase activity"/>
    <property type="evidence" value="ECO:0007669"/>
    <property type="project" value="UniProtKB-EC"/>
</dbReference>
<evidence type="ECO:0000313" key="9">
    <source>
        <dbReference type="EMBL" id="GJM55393.1"/>
    </source>
</evidence>
<evidence type="ECO:0000256" key="7">
    <source>
        <dbReference type="RuleBase" id="RU362042"/>
    </source>
</evidence>
<dbReference type="GO" id="GO:0004252">
    <property type="term" value="F:serine-type endopeptidase activity"/>
    <property type="evidence" value="ECO:0007669"/>
    <property type="project" value="InterPro"/>
</dbReference>
<dbReference type="NCBIfam" id="TIGR02227">
    <property type="entry name" value="sigpep_I_bact"/>
    <property type="match status" value="1"/>
</dbReference>
<dbReference type="GO" id="GO:0005886">
    <property type="term" value="C:plasma membrane"/>
    <property type="evidence" value="ECO:0007669"/>
    <property type="project" value="UniProtKB-SubCell"/>
</dbReference>
<dbReference type="PROSITE" id="PS00760">
    <property type="entry name" value="SPASE_I_2"/>
    <property type="match status" value="1"/>
</dbReference>
<dbReference type="CDD" id="cd06530">
    <property type="entry name" value="S26_SPase_I"/>
    <property type="match status" value="1"/>
</dbReference>
<protein>
    <recommendedName>
        <fullName evidence="4 7">Signal peptidase I</fullName>
        <ecNumber evidence="4 7">3.4.21.89</ecNumber>
    </recommendedName>
</protein>
<sequence>MAGTGSAGRKGPSRLRDVVEWVAVVAVAVAVAVFVRAYVAEPFEIPTESMVDTIQVGDRVLGEKVSYLGSGPAAGDVVTFHDPEQPSTTLIKRVIATPGQTVDIRDGAVYVDGERLDEPYTGGKPTEPIEGRHAAFLDGDVSYPLTLGEDEYWVMGDNRTNSLDSRYFGPIRRDSVTSKAWFIFWPLNDVALLG</sequence>
<feature type="active site" evidence="6">
    <location>
        <position position="92"/>
    </location>
</feature>
<dbReference type="PANTHER" id="PTHR43390:SF1">
    <property type="entry name" value="CHLOROPLAST PROCESSING PEPTIDASE"/>
    <property type="match status" value="1"/>
</dbReference>
<dbReference type="SUPFAM" id="SSF51306">
    <property type="entry name" value="LexA/Signal peptidase"/>
    <property type="match status" value="1"/>
</dbReference>
<keyword evidence="7" id="KW-0472">Membrane</keyword>
<name>A0AAV5B3H9_9ACTN</name>
<keyword evidence="5 7" id="KW-0378">Hydrolase</keyword>
<comment type="caution">
    <text evidence="9">The sequence shown here is derived from an EMBL/GenBank/DDBJ whole genome shotgun (WGS) entry which is preliminary data.</text>
</comment>
<dbReference type="InterPro" id="IPR036286">
    <property type="entry name" value="LexA/Signal_pep-like_sf"/>
</dbReference>
<dbReference type="InterPro" id="IPR019533">
    <property type="entry name" value="Peptidase_S26"/>
</dbReference>
<feature type="active site" evidence="6">
    <location>
        <position position="49"/>
    </location>
</feature>